<sequence length="278" mass="29983">MSSLDNTYELDEKQKAFRALMITLFTITGAFIAMRCWVRVRLQAQFTADDYLLVTALAIYAIQTAFGIYAIDHGGFGGAIASVPPAIYAVGLKWIILTQITYPLVQLFAKLSIALLQLRIGGLSTSPLLRRTHYASMALVVLVSLLGFFSALIQCDPGNADALSSQSQVPGPRHRQRNGGILIPTVPCHSHRPTLIAGYVVSALSIALDWYYSVAMAPCIWALRNVSAVVRLGIIVVLGMGVLASVATVVKLVYLLDGDYDTNSGSGDSQDDEAEMKG</sequence>
<evidence type="ECO:0000256" key="6">
    <source>
        <dbReference type="SAM" id="Phobius"/>
    </source>
</evidence>
<dbReference type="Pfam" id="PF20684">
    <property type="entry name" value="Fung_rhodopsin"/>
    <property type="match status" value="1"/>
</dbReference>
<feature type="transmembrane region" description="Helical" evidence="6">
    <location>
        <begin position="20"/>
        <end position="38"/>
    </location>
</feature>
<evidence type="ECO:0000313" key="8">
    <source>
        <dbReference type="EMBL" id="KKY27149.1"/>
    </source>
</evidence>
<dbReference type="InterPro" id="IPR052337">
    <property type="entry name" value="SAT4-like"/>
</dbReference>
<reference evidence="8 9" key="1">
    <citation type="submission" date="2015-03" db="EMBL/GenBank/DDBJ databases">
        <authorList>
            <person name="Morales-Cruz A."/>
            <person name="Amrine K.C."/>
            <person name="Cantu D."/>
        </authorList>
    </citation>
    <scope>NUCLEOTIDE SEQUENCE [LARGE SCALE GENOMIC DNA]</scope>
    <source>
        <strain evidence="8">DS831</strain>
    </source>
</reference>
<protein>
    <submittedName>
        <fullName evidence="8">Putative integral membrane family protein</fullName>
    </submittedName>
</protein>
<comment type="subcellular location">
    <subcellularLocation>
        <location evidence="1">Membrane</location>
        <topology evidence="1">Multi-pass membrane protein</topology>
    </subcellularLocation>
</comment>
<dbReference type="Proteomes" id="UP000034182">
    <property type="component" value="Unassembled WGS sequence"/>
</dbReference>
<gene>
    <name evidence="8" type="ORF">UCDDS831_g00894</name>
</gene>
<evidence type="ECO:0000256" key="4">
    <source>
        <dbReference type="ARBA" id="ARBA00023136"/>
    </source>
</evidence>
<dbReference type="EMBL" id="LAQI01000024">
    <property type="protein sequence ID" value="KKY27149.1"/>
    <property type="molecule type" value="Genomic_DNA"/>
</dbReference>
<evidence type="ECO:0000256" key="3">
    <source>
        <dbReference type="ARBA" id="ARBA00022989"/>
    </source>
</evidence>
<keyword evidence="3 6" id="KW-1133">Transmembrane helix</keyword>
<feature type="transmembrane region" description="Helical" evidence="6">
    <location>
        <begin position="196"/>
        <end position="223"/>
    </location>
</feature>
<feature type="domain" description="Rhodopsin" evidence="7">
    <location>
        <begin position="34"/>
        <end position="257"/>
    </location>
</feature>
<comment type="similarity">
    <text evidence="5">Belongs to the SAT4 family.</text>
</comment>
<feature type="transmembrane region" description="Helical" evidence="6">
    <location>
        <begin position="235"/>
        <end position="256"/>
    </location>
</feature>
<dbReference type="AlphaFoldDB" id="A0A0G2EYA6"/>
<dbReference type="GO" id="GO:0016020">
    <property type="term" value="C:membrane"/>
    <property type="evidence" value="ECO:0007669"/>
    <property type="project" value="UniProtKB-SubCell"/>
</dbReference>
<reference evidence="8 9" key="2">
    <citation type="submission" date="2015-05" db="EMBL/GenBank/DDBJ databases">
        <title>Distinctive expansion of gene families associated with plant cell wall degradation and secondary metabolism in the genomes of grapevine trunk pathogens.</title>
        <authorList>
            <person name="Lawrence D.P."/>
            <person name="Travadon R."/>
            <person name="Rolshausen P.E."/>
            <person name="Baumgartner K."/>
        </authorList>
    </citation>
    <scope>NUCLEOTIDE SEQUENCE [LARGE SCALE GENOMIC DNA]</scope>
    <source>
        <strain evidence="8">DS831</strain>
    </source>
</reference>
<comment type="caution">
    <text evidence="8">The sequence shown here is derived from an EMBL/GenBank/DDBJ whole genome shotgun (WGS) entry which is preliminary data.</text>
</comment>
<dbReference type="PANTHER" id="PTHR33048">
    <property type="entry name" value="PTH11-LIKE INTEGRAL MEMBRANE PROTEIN (AFU_ORTHOLOGUE AFUA_5G11245)"/>
    <property type="match status" value="1"/>
</dbReference>
<keyword evidence="2 6" id="KW-0812">Transmembrane</keyword>
<feature type="transmembrane region" description="Helical" evidence="6">
    <location>
        <begin position="134"/>
        <end position="153"/>
    </location>
</feature>
<feature type="transmembrane region" description="Helical" evidence="6">
    <location>
        <begin position="50"/>
        <end position="71"/>
    </location>
</feature>
<accession>A0A0G2EYA6</accession>
<evidence type="ECO:0000256" key="2">
    <source>
        <dbReference type="ARBA" id="ARBA00022692"/>
    </source>
</evidence>
<dbReference type="PANTHER" id="PTHR33048:SF47">
    <property type="entry name" value="INTEGRAL MEMBRANE PROTEIN-RELATED"/>
    <property type="match status" value="1"/>
</dbReference>
<evidence type="ECO:0000256" key="1">
    <source>
        <dbReference type="ARBA" id="ARBA00004141"/>
    </source>
</evidence>
<proteinExistence type="inferred from homology"/>
<evidence type="ECO:0000259" key="7">
    <source>
        <dbReference type="Pfam" id="PF20684"/>
    </source>
</evidence>
<evidence type="ECO:0000313" key="9">
    <source>
        <dbReference type="Proteomes" id="UP000034182"/>
    </source>
</evidence>
<name>A0A0G2EYA6_9PEZI</name>
<keyword evidence="4 6" id="KW-0472">Membrane</keyword>
<dbReference type="InterPro" id="IPR049326">
    <property type="entry name" value="Rhodopsin_dom_fungi"/>
</dbReference>
<evidence type="ECO:0000256" key="5">
    <source>
        <dbReference type="ARBA" id="ARBA00038359"/>
    </source>
</evidence>
<organism evidence="8 9">
    <name type="scientific">Diplodia seriata</name>
    <dbReference type="NCBI Taxonomy" id="420778"/>
    <lineage>
        <taxon>Eukaryota</taxon>
        <taxon>Fungi</taxon>
        <taxon>Dikarya</taxon>
        <taxon>Ascomycota</taxon>
        <taxon>Pezizomycotina</taxon>
        <taxon>Dothideomycetes</taxon>
        <taxon>Dothideomycetes incertae sedis</taxon>
        <taxon>Botryosphaeriales</taxon>
        <taxon>Botryosphaeriaceae</taxon>
        <taxon>Diplodia</taxon>
    </lineage>
</organism>